<evidence type="ECO:0000256" key="5">
    <source>
        <dbReference type="ARBA" id="ARBA00023136"/>
    </source>
</evidence>
<dbReference type="GO" id="GO:0022857">
    <property type="term" value="F:transmembrane transporter activity"/>
    <property type="evidence" value="ECO:0007669"/>
    <property type="project" value="InterPro"/>
</dbReference>
<dbReference type="InterPro" id="IPR011701">
    <property type="entry name" value="MFS"/>
</dbReference>
<keyword evidence="2" id="KW-0813">Transport</keyword>
<dbReference type="GeneID" id="18237926"/>
<feature type="transmembrane region" description="Helical" evidence="6">
    <location>
        <begin position="6"/>
        <end position="25"/>
    </location>
</feature>
<feature type="transmembrane region" description="Helical" evidence="6">
    <location>
        <begin position="60"/>
        <end position="84"/>
    </location>
</feature>
<accession>F4NU60</accession>
<dbReference type="OMA" id="VHRIMHT"/>
<evidence type="ECO:0000256" key="1">
    <source>
        <dbReference type="ARBA" id="ARBA00004141"/>
    </source>
</evidence>
<sequence>MLSCTFLGMLIVQCLVCVIGALIWGEVSDRYGRKWPFANMLFVTILCGLLSFTATTDFPLLCLAITGVGIGVGGHTAVDSCMFLEFCPSSMHHRMMLLTVFFSFGTMFSAAVTLLVVVMFQNYEFLSVFEPWRVILGVVTIGSLIIQVCRHTFITLQETPKFLLEKGHKDKLYQVLNHLIKQNNSLHVPISLQDIDQLILTREESNPTHSTIVGSHAYVSTESDTEIIEEQHSTVGIRHISRLDSPSMFDTYRIRTTLLLGAIWILISLGFTMFNAFIPAFMEGKHPDLNQMVSTTEPLKSEIQIYIDCMVYASSSIPAVVIALYLVSSPIFQMRGTLAMSCMVSAGALCLFIYVQGHHASVLLSSSLINIASAVVYGVLYAFTPAVYPTSIRARVTGLFNALGRIIGIIAPVLSGAFLSMEFDIPIYVCAAAIFLAALCAILLPFEKDATA</sequence>
<dbReference type="AlphaFoldDB" id="F4NU60"/>
<evidence type="ECO:0000256" key="3">
    <source>
        <dbReference type="ARBA" id="ARBA00022692"/>
    </source>
</evidence>
<feature type="transmembrane region" description="Helical" evidence="6">
    <location>
        <begin position="338"/>
        <end position="356"/>
    </location>
</feature>
<dbReference type="HOGENOM" id="CLU_001265_52_2_1"/>
<evidence type="ECO:0000313" key="8">
    <source>
        <dbReference type="EMBL" id="EGF83574.1"/>
    </source>
</evidence>
<evidence type="ECO:0000256" key="4">
    <source>
        <dbReference type="ARBA" id="ARBA00022989"/>
    </source>
</evidence>
<evidence type="ECO:0000256" key="6">
    <source>
        <dbReference type="SAM" id="Phobius"/>
    </source>
</evidence>
<dbReference type="InterPro" id="IPR020846">
    <property type="entry name" value="MFS_dom"/>
</dbReference>
<dbReference type="Pfam" id="PF07690">
    <property type="entry name" value="MFS_1"/>
    <property type="match status" value="1"/>
</dbReference>
<feature type="transmembrane region" description="Helical" evidence="6">
    <location>
        <begin position="396"/>
        <end position="419"/>
    </location>
</feature>
<keyword evidence="4 6" id="KW-1133">Transmembrane helix</keyword>
<evidence type="ECO:0000313" key="9">
    <source>
        <dbReference type="Proteomes" id="UP000007241"/>
    </source>
</evidence>
<feature type="transmembrane region" description="Helical" evidence="6">
    <location>
        <begin position="258"/>
        <end position="282"/>
    </location>
</feature>
<evidence type="ECO:0000256" key="2">
    <source>
        <dbReference type="ARBA" id="ARBA00022448"/>
    </source>
</evidence>
<dbReference type="PANTHER" id="PTHR23511">
    <property type="entry name" value="SYNAPTIC VESICLE GLYCOPROTEIN 2"/>
    <property type="match status" value="1"/>
</dbReference>
<evidence type="ECO:0000259" key="7">
    <source>
        <dbReference type="PROSITE" id="PS50850"/>
    </source>
</evidence>
<dbReference type="PROSITE" id="PS50850">
    <property type="entry name" value="MFS"/>
    <property type="match status" value="1"/>
</dbReference>
<keyword evidence="9" id="KW-1185">Reference proteome</keyword>
<gene>
    <name evidence="8" type="ORF">BATDEDRAFT_22385</name>
</gene>
<reference evidence="8 9" key="1">
    <citation type="submission" date="2009-12" db="EMBL/GenBank/DDBJ databases">
        <title>The draft genome of Batrachochytrium dendrobatidis.</title>
        <authorList>
            <consortium name="US DOE Joint Genome Institute (JGI-PGF)"/>
            <person name="Kuo A."/>
            <person name="Salamov A."/>
            <person name="Schmutz J."/>
            <person name="Lucas S."/>
            <person name="Pitluck S."/>
            <person name="Rosenblum E."/>
            <person name="Stajich J."/>
            <person name="Eisen M."/>
            <person name="Grigoriev I.V."/>
        </authorList>
    </citation>
    <scope>NUCLEOTIDE SEQUENCE [LARGE SCALE GENOMIC DNA]</scope>
    <source>
        <strain evidence="9">JAM81 / FGSC 10211</strain>
    </source>
</reference>
<feature type="transmembrane region" description="Helical" evidence="6">
    <location>
        <begin position="132"/>
        <end position="153"/>
    </location>
</feature>
<keyword evidence="3 6" id="KW-0812">Transmembrane</keyword>
<keyword evidence="5 6" id="KW-0472">Membrane</keyword>
<feature type="transmembrane region" description="Helical" evidence="6">
    <location>
        <begin position="362"/>
        <end position="384"/>
    </location>
</feature>
<dbReference type="OrthoDB" id="4139357at2759"/>
<dbReference type="RefSeq" id="XP_006675553.1">
    <property type="nucleotide sequence ID" value="XM_006675490.1"/>
</dbReference>
<dbReference type="Proteomes" id="UP000007241">
    <property type="component" value="Unassembled WGS sequence"/>
</dbReference>
<dbReference type="PANTHER" id="PTHR23511:SF5">
    <property type="entry name" value="MAJOR FACILITATOR-TYPE TRANSPORTER HXNZ-RELATED"/>
    <property type="match status" value="1"/>
</dbReference>
<feature type="domain" description="Major facilitator superfamily (MFS) profile" evidence="7">
    <location>
        <begin position="1"/>
        <end position="449"/>
    </location>
</feature>
<comment type="subcellular location">
    <subcellularLocation>
        <location evidence="1">Membrane</location>
        <topology evidence="1">Multi-pass membrane protein</topology>
    </subcellularLocation>
</comment>
<proteinExistence type="predicted"/>
<dbReference type="GO" id="GO:0016020">
    <property type="term" value="C:membrane"/>
    <property type="evidence" value="ECO:0000318"/>
    <property type="project" value="GO_Central"/>
</dbReference>
<organism evidence="8 9">
    <name type="scientific">Batrachochytrium dendrobatidis (strain JAM81 / FGSC 10211)</name>
    <name type="common">Frog chytrid fungus</name>
    <dbReference type="NCBI Taxonomy" id="684364"/>
    <lineage>
        <taxon>Eukaryota</taxon>
        <taxon>Fungi</taxon>
        <taxon>Fungi incertae sedis</taxon>
        <taxon>Chytridiomycota</taxon>
        <taxon>Chytridiomycota incertae sedis</taxon>
        <taxon>Chytridiomycetes</taxon>
        <taxon>Rhizophydiales</taxon>
        <taxon>Rhizophydiales incertae sedis</taxon>
        <taxon>Batrachochytrium</taxon>
    </lineage>
</organism>
<name>F4NU60_BATDJ</name>
<dbReference type="Gene3D" id="1.20.1250.20">
    <property type="entry name" value="MFS general substrate transporter like domains"/>
    <property type="match status" value="1"/>
</dbReference>
<feature type="transmembrane region" description="Helical" evidence="6">
    <location>
        <begin position="37"/>
        <end position="54"/>
    </location>
</feature>
<feature type="transmembrane region" description="Helical" evidence="6">
    <location>
        <begin position="96"/>
        <end position="120"/>
    </location>
</feature>
<dbReference type="SUPFAM" id="SSF103473">
    <property type="entry name" value="MFS general substrate transporter"/>
    <property type="match status" value="1"/>
</dbReference>
<dbReference type="EMBL" id="GL882879">
    <property type="protein sequence ID" value="EGF83574.1"/>
    <property type="molecule type" value="Genomic_DNA"/>
</dbReference>
<feature type="transmembrane region" description="Helical" evidence="6">
    <location>
        <begin position="425"/>
        <end position="446"/>
    </location>
</feature>
<feature type="transmembrane region" description="Helical" evidence="6">
    <location>
        <begin position="305"/>
        <end position="326"/>
    </location>
</feature>
<dbReference type="InterPro" id="IPR036259">
    <property type="entry name" value="MFS_trans_sf"/>
</dbReference>
<dbReference type="InParanoid" id="F4NU60"/>
<protein>
    <recommendedName>
        <fullName evidence="7">Major facilitator superfamily (MFS) profile domain-containing protein</fullName>
    </recommendedName>
</protein>
<dbReference type="STRING" id="684364.F4NU60"/>